<dbReference type="STRING" id="1396826.PHA8399_00823"/>
<name>A0A0P1HVP2_9RHOB</name>
<feature type="domain" description="GP-PDE" evidence="1">
    <location>
        <begin position="11"/>
        <end position="257"/>
    </location>
</feature>
<accession>A0A0P1HVP2</accession>
<gene>
    <name evidence="2" type="primary">ugpQ_2</name>
    <name evidence="2" type="ORF">PHA8399_00823</name>
</gene>
<dbReference type="EC" id="3.1.4.46" evidence="2"/>
<dbReference type="InterPro" id="IPR017946">
    <property type="entry name" value="PLC-like_Pdiesterase_TIM-brl"/>
</dbReference>
<reference evidence="2 3" key="1">
    <citation type="submission" date="2015-09" db="EMBL/GenBank/DDBJ databases">
        <authorList>
            <consortium name="Swine Surveillance"/>
        </authorList>
    </citation>
    <scope>NUCLEOTIDE SEQUENCE [LARGE SCALE GENOMIC DNA]</scope>
    <source>
        <strain evidence="2 3">CECT 8399</strain>
    </source>
</reference>
<dbReference type="AlphaFoldDB" id="A0A0P1HVP2"/>
<dbReference type="GO" id="GO:0008889">
    <property type="term" value="F:glycerophosphodiester phosphodiesterase activity"/>
    <property type="evidence" value="ECO:0007669"/>
    <property type="project" value="UniProtKB-EC"/>
</dbReference>
<dbReference type="PROSITE" id="PS51704">
    <property type="entry name" value="GP_PDE"/>
    <property type="match status" value="1"/>
</dbReference>
<dbReference type="Proteomes" id="UP000051326">
    <property type="component" value="Unassembled WGS sequence"/>
</dbReference>
<dbReference type="PANTHER" id="PTHR46211:SF1">
    <property type="entry name" value="GLYCEROPHOSPHODIESTER PHOSPHODIESTERASE, CYTOPLASMIC"/>
    <property type="match status" value="1"/>
</dbReference>
<dbReference type="RefSeq" id="WP_058284914.1">
    <property type="nucleotide sequence ID" value="NZ_CYSR01000010.1"/>
</dbReference>
<keyword evidence="2" id="KW-0378">Hydrolase</keyword>
<dbReference type="SUPFAM" id="SSF51695">
    <property type="entry name" value="PLC-like phosphodiesterases"/>
    <property type="match status" value="1"/>
</dbReference>
<organism evidence="2 3">
    <name type="scientific">Leisingera aquaemixtae</name>
    <dbReference type="NCBI Taxonomy" id="1396826"/>
    <lineage>
        <taxon>Bacteria</taxon>
        <taxon>Pseudomonadati</taxon>
        <taxon>Pseudomonadota</taxon>
        <taxon>Alphaproteobacteria</taxon>
        <taxon>Rhodobacterales</taxon>
        <taxon>Roseobacteraceae</taxon>
        <taxon>Leisingera</taxon>
    </lineage>
</organism>
<evidence type="ECO:0000313" key="2">
    <source>
        <dbReference type="EMBL" id="CUH98708.1"/>
    </source>
</evidence>
<dbReference type="GO" id="GO:0006629">
    <property type="term" value="P:lipid metabolic process"/>
    <property type="evidence" value="ECO:0007669"/>
    <property type="project" value="InterPro"/>
</dbReference>
<dbReference type="Gene3D" id="3.20.20.190">
    <property type="entry name" value="Phosphatidylinositol (PI) phosphodiesterase"/>
    <property type="match status" value="1"/>
</dbReference>
<dbReference type="Pfam" id="PF03009">
    <property type="entry name" value="GDPD"/>
    <property type="match status" value="1"/>
</dbReference>
<dbReference type="InterPro" id="IPR030395">
    <property type="entry name" value="GP_PDE_dom"/>
</dbReference>
<proteinExistence type="predicted"/>
<sequence length="257" mass="27318">MRPDLPAAFLSVPLAHRALHDVADGRPENSRAAVRAAVAAGYGIEIDLQLSSDGCAMVFHDGVLDRLAEASGPVRARTRAELRAIPLKGGDGEGIPDLDEVLELVGGRVPLLIELKDQHGGMGITDGALERAAAKALDGYSGPVALMSFNPHMVAELARLAPERPRGLTTSAYDPADWPELSRAVCDDLRAIPDFERTGSSFISHEAGDLARPRVQALRSEGVPLLCWTVTSPAEEAAARAFAVNVTFEQYLPPLTS</sequence>
<protein>
    <submittedName>
        <fullName evidence="2">Glycerophosphoryl diester phosphodiesterase</fullName>
        <ecNumber evidence="2">3.1.4.46</ecNumber>
    </submittedName>
</protein>
<dbReference type="PANTHER" id="PTHR46211">
    <property type="entry name" value="GLYCEROPHOSPHORYL DIESTER PHOSPHODIESTERASE"/>
    <property type="match status" value="1"/>
</dbReference>
<dbReference type="EMBL" id="CYSR01000010">
    <property type="protein sequence ID" value="CUH98708.1"/>
    <property type="molecule type" value="Genomic_DNA"/>
</dbReference>
<evidence type="ECO:0000313" key="3">
    <source>
        <dbReference type="Proteomes" id="UP000051326"/>
    </source>
</evidence>
<evidence type="ECO:0000259" key="1">
    <source>
        <dbReference type="PROSITE" id="PS51704"/>
    </source>
</evidence>